<comment type="caution">
    <text evidence="1">The sequence shown here is derived from an EMBL/GenBank/DDBJ whole genome shotgun (WGS) entry which is preliminary data.</text>
</comment>
<sequence length="107" mass="12436">MSEKMVKKGFTVNPRVNHAFPAADFSPIWVANRQSDTRRNIPRLALLARIIKMNFSTKLMVFFSISGSNRCVESSKSVYREMLKGYMFNLNQHPSSFHSEIQKFYNI</sequence>
<dbReference type="AlphaFoldDB" id="A0A016U936"/>
<reference evidence="2" key="1">
    <citation type="journal article" date="2015" name="Nat. Genet.">
        <title>The genome and transcriptome of the zoonotic hookworm Ancylostoma ceylanicum identify infection-specific gene families.</title>
        <authorList>
            <person name="Schwarz E.M."/>
            <person name="Hu Y."/>
            <person name="Antoshechkin I."/>
            <person name="Miller M.M."/>
            <person name="Sternberg P.W."/>
            <person name="Aroian R.V."/>
        </authorList>
    </citation>
    <scope>NUCLEOTIDE SEQUENCE</scope>
    <source>
        <strain evidence="2">HY135</strain>
    </source>
</reference>
<dbReference type="EMBL" id="JARK01001386">
    <property type="protein sequence ID" value="EYC11660.1"/>
    <property type="molecule type" value="Genomic_DNA"/>
</dbReference>
<organism evidence="1 2">
    <name type="scientific">Ancylostoma ceylanicum</name>
    <dbReference type="NCBI Taxonomy" id="53326"/>
    <lineage>
        <taxon>Eukaryota</taxon>
        <taxon>Metazoa</taxon>
        <taxon>Ecdysozoa</taxon>
        <taxon>Nematoda</taxon>
        <taxon>Chromadorea</taxon>
        <taxon>Rhabditida</taxon>
        <taxon>Rhabditina</taxon>
        <taxon>Rhabditomorpha</taxon>
        <taxon>Strongyloidea</taxon>
        <taxon>Ancylostomatidae</taxon>
        <taxon>Ancylostomatinae</taxon>
        <taxon>Ancylostoma</taxon>
    </lineage>
</organism>
<evidence type="ECO:0000313" key="2">
    <source>
        <dbReference type="Proteomes" id="UP000024635"/>
    </source>
</evidence>
<dbReference type="Proteomes" id="UP000024635">
    <property type="component" value="Unassembled WGS sequence"/>
</dbReference>
<keyword evidence="2" id="KW-1185">Reference proteome</keyword>
<accession>A0A016U936</accession>
<name>A0A016U936_9BILA</name>
<protein>
    <submittedName>
        <fullName evidence="1">Uncharacterized protein</fullName>
    </submittedName>
</protein>
<gene>
    <name evidence="1" type="primary">Acey_s0050.g2031</name>
    <name evidence="1" type="ORF">Y032_0050g2031</name>
</gene>
<evidence type="ECO:0000313" key="1">
    <source>
        <dbReference type="EMBL" id="EYC11660.1"/>
    </source>
</evidence>
<proteinExistence type="predicted"/>